<gene>
    <name evidence="6" type="ORF">HNQ75_003642</name>
</gene>
<dbReference type="RefSeq" id="WP_077548958.1">
    <property type="nucleotide sequence ID" value="NZ_JACHEJ010000011.1"/>
</dbReference>
<feature type="domain" description="Periplasmic binding protein" evidence="5">
    <location>
        <begin position="30"/>
        <end position="294"/>
    </location>
</feature>
<dbReference type="AlphaFoldDB" id="A0A7X0DFY5"/>
<dbReference type="PANTHER" id="PTHR46847">
    <property type="entry name" value="D-ALLOSE-BINDING PERIPLASMIC PROTEIN-RELATED"/>
    <property type="match status" value="1"/>
</dbReference>
<organism evidence="6 7">
    <name type="scientific">Pseudorhizobium flavum</name>
    <dbReference type="NCBI Taxonomy" id="1335061"/>
    <lineage>
        <taxon>Bacteria</taxon>
        <taxon>Pseudomonadati</taxon>
        <taxon>Pseudomonadota</taxon>
        <taxon>Alphaproteobacteria</taxon>
        <taxon>Hyphomicrobiales</taxon>
        <taxon>Rhizobiaceae</taxon>
        <taxon>Rhizobium/Agrobacterium group</taxon>
        <taxon>Pseudorhizobium</taxon>
    </lineage>
</organism>
<dbReference type="InterPro" id="IPR025997">
    <property type="entry name" value="SBP_2_dom"/>
</dbReference>
<dbReference type="GO" id="GO:0030313">
    <property type="term" value="C:cell envelope"/>
    <property type="evidence" value="ECO:0007669"/>
    <property type="project" value="UniProtKB-SubCell"/>
</dbReference>
<evidence type="ECO:0000313" key="7">
    <source>
        <dbReference type="Proteomes" id="UP000535501"/>
    </source>
</evidence>
<dbReference type="InterPro" id="IPR028082">
    <property type="entry name" value="Peripla_BP_I"/>
</dbReference>
<dbReference type="SUPFAM" id="SSF53822">
    <property type="entry name" value="Periplasmic binding protein-like I"/>
    <property type="match status" value="1"/>
</dbReference>
<keyword evidence="7" id="KW-1185">Reference proteome</keyword>
<dbReference type="Pfam" id="PF13407">
    <property type="entry name" value="Peripla_BP_4"/>
    <property type="match status" value="1"/>
</dbReference>
<protein>
    <submittedName>
        <fullName evidence="6">Inositol transport system substrate-binding protein</fullName>
    </submittedName>
</protein>
<proteinExistence type="inferred from homology"/>
<dbReference type="EMBL" id="JACHEJ010000011">
    <property type="protein sequence ID" value="MBB6181654.1"/>
    <property type="molecule type" value="Genomic_DNA"/>
</dbReference>
<dbReference type="Proteomes" id="UP000535501">
    <property type="component" value="Unassembled WGS sequence"/>
</dbReference>
<feature type="chain" id="PRO_5031351248" evidence="4">
    <location>
        <begin position="27"/>
        <end position="334"/>
    </location>
</feature>
<feature type="signal peptide" evidence="4">
    <location>
        <begin position="1"/>
        <end position="26"/>
    </location>
</feature>
<evidence type="ECO:0000259" key="5">
    <source>
        <dbReference type="Pfam" id="PF13407"/>
    </source>
</evidence>
<evidence type="ECO:0000313" key="6">
    <source>
        <dbReference type="EMBL" id="MBB6181654.1"/>
    </source>
</evidence>
<evidence type="ECO:0000256" key="1">
    <source>
        <dbReference type="ARBA" id="ARBA00004196"/>
    </source>
</evidence>
<dbReference type="Gene3D" id="3.40.50.2300">
    <property type="match status" value="2"/>
</dbReference>
<reference evidence="6 7" key="1">
    <citation type="submission" date="2020-08" db="EMBL/GenBank/DDBJ databases">
        <title>Genomic Encyclopedia of Type Strains, Phase IV (KMG-IV): sequencing the most valuable type-strain genomes for metagenomic binning, comparative biology and taxonomic classification.</title>
        <authorList>
            <person name="Goeker M."/>
        </authorList>
    </citation>
    <scope>NUCLEOTIDE SEQUENCE [LARGE SCALE GENOMIC DNA]</scope>
    <source>
        <strain evidence="6 7">DSM 102134</strain>
    </source>
</reference>
<evidence type="ECO:0000256" key="2">
    <source>
        <dbReference type="ARBA" id="ARBA00007639"/>
    </source>
</evidence>
<comment type="caution">
    <text evidence="6">The sequence shown here is derived from an EMBL/GenBank/DDBJ whole genome shotgun (WGS) entry which is preliminary data.</text>
</comment>
<comment type="similarity">
    <text evidence="2">Belongs to the bacterial solute-binding protein 2 family.</text>
</comment>
<evidence type="ECO:0000256" key="4">
    <source>
        <dbReference type="SAM" id="SignalP"/>
    </source>
</evidence>
<dbReference type="CDD" id="cd01536">
    <property type="entry name" value="PBP1_ABC_sugar_binding-like"/>
    <property type="match status" value="1"/>
</dbReference>
<evidence type="ECO:0000256" key="3">
    <source>
        <dbReference type="ARBA" id="ARBA00022729"/>
    </source>
</evidence>
<sequence length="334" mass="35322">MKHLRQITFGLALAASTAGFGSTASAANICFAFQDLETEFWVASHKAIVETLTEMGHSVIERNANEDVNRQLEQVRDCVAQGVDGIILIPQDGESAVTIVKEATSNDVPIVVFNRPPANNDNGVIVVADNAAIAETAAGFVLEQAIAAAPADAKLHAVVIVGDLGDTNAIQRKKGFEAAVAKFPGRFDVTEVASDWDAATALANLEATVTAKPKIDAMFTSSDFLFPTIRSVLEPRGMWKKSGEAGHIPLAGLDGDATACKLIKEGYVDATGVQDLYFEAEASVNAIVKAIEAGETDPNEVIADPGFALTSANLAEREMDMWGCKLLAEGFLDN</sequence>
<dbReference type="GO" id="GO:0030246">
    <property type="term" value="F:carbohydrate binding"/>
    <property type="evidence" value="ECO:0007669"/>
    <property type="project" value="UniProtKB-ARBA"/>
</dbReference>
<dbReference type="PANTHER" id="PTHR46847:SF1">
    <property type="entry name" value="D-ALLOSE-BINDING PERIPLASMIC PROTEIN-RELATED"/>
    <property type="match status" value="1"/>
</dbReference>
<name>A0A7X0DFY5_9HYPH</name>
<accession>A0A7X0DFY5</accession>
<keyword evidence="3 4" id="KW-0732">Signal</keyword>
<comment type="subcellular location">
    <subcellularLocation>
        <location evidence="1">Cell envelope</location>
    </subcellularLocation>
</comment>